<evidence type="ECO:0000256" key="4">
    <source>
        <dbReference type="ARBA" id="ARBA00022691"/>
    </source>
</evidence>
<reference evidence="7 8" key="1">
    <citation type="submission" date="2018-06" db="EMBL/GenBank/DDBJ databases">
        <title>Genomic Encyclopedia of Archaeal and Bacterial Type Strains, Phase II (KMG-II): from individual species to whole genera.</title>
        <authorList>
            <person name="Goeker M."/>
        </authorList>
    </citation>
    <scope>NUCLEOTIDE SEQUENCE [LARGE SCALE GENOMIC DNA]</scope>
    <source>
        <strain evidence="7 8">ATCC BAA-1881</strain>
    </source>
</reference>
<dbReference type="InterPro" id="IPR050953">
    <property type="entry name" value="N4_N6_ade-DNA_methylase"/>
</dbReference>
<dbReference type="RefSeq" id="WP_137686084.1">
    <property type="nucleotide sequence ID" value="NZ_BIFX01000001.1"/>
</dbReference>
<comment type="caution">
    <text evidence="7">The sequence shown here is derived from an EMBL/GenBank/DDBJ whole genome shotgun (WGS) entry which is preliminary data.</text>
</comment>
<dbReference type="GO" id="GO:0032259">
    <property type="term" value="P:methylation"/>
    <property type="evidence" value="ECO:0007669"/>
    <property type="project" value="UniProtKB-KW"/>
</dbReference>
<evidence type="ECO:0000313" key="8">
    <source>
        <dbReference type="Proteomes" id="UP000248806"/>
    </source>
</evidence>
<dbReference type="GO" id="GO:0009007">
    <property type="term" value="F:site-specific DNA-methyltransferase (adenine-specific) activity"/>
    <property type="evidence" value="ECO:0007669"/>
    <property type="project" value="UniProtKB-EC"/>
</dbReference>
<accession>A0A326UDR3</accession>
<protein>
    <recommendedName>
        <fullName evidence="1">site-specific DNA-methyltransferase (adenine-specific)</fullName>
        <ecNumber evidence="1">2.1.1.72</ecNumber>
    </recommendedName>
</protein>
<dbReference type="Proteomes" id="UP000248806">
    <property type="component" value="Unassembled WGS sequence"/>
</dbReference>
<name>A0A326UDR3_THEHA</name>
<proteinExistence type="predicted"/>
<dbReference type="Gene3D" id="3.40.50.150">
    <property type="entry name" value="Vaccinia Virus protein VP39"/>
    <property type="match status" value="1"/>
</dbReference>
<evidence type="ECO:0000256" key="1">
    <source>
        <dbReference type="ARBA" id="ARBA00011900"/>
    </source>
</evidence>
<feature type="domain" description="Type II methyltransferase M.TaqI-like" evidence="6">
    <location>
        <begin position="353"/>
        <end position="520"/>
    </location>
</feature>
<evidence type="ECO:0000259" key="6">
    <source>
        <dbReference type="Pfam" id="PF07669"/>
    </source>
</evidence>
<dbReference type="EC" id="2.1.1.72" evidence="1"/>
<dbReference type="OrthoDB" id="9815272at2"/>
<keyword evidence="8" id="KW-1185">Reference proteome</keyword>
<keyword evidence="2" id="KW-0489">Methyltransferase</keyword>
<dbReference type="SUPFAM" id="SSF53335">
    <property type="entry name" value="S-adenosyl-L-methionine-dependent methyltransferases"/>
    <property type="match status" value="1"/>
</dbReference>
<dbReference type="GO" id="GO:0006304">
    <property type="term" value="P:DNA modification"/>
    <property type="evidence" value="ECO:0007669"/>
    <property type="project" value="InterPro"/>
</dbReference>
<evidence type="ECO:0000256" key="5">
    <source>
        <dbReference type="ARBA" id="ARBA00047942"/>
    </source>
</evidence>
<keyword evidence="4" id="KW-0949">S-adenosyl-L-methionine</keyword>
<dbReference type="InterPro" id="IPR029063">
    <property type="entry name" value="SAM-dependent_MTases_sf"/>
</dbReference>
<dbReference type="PRINTS" id="PR00507">
    <property type="entry name" value="N12N6MTFRASE"/>
</dbReference>
<dbReference type="InterPro" id="IPR011639">
    <property type="entry name" value="MethylTrfase_TaqI-like_dom"/>
</dbReference>
<gene>
    <name evidence="7" type="ORF">EI42_00148</name>
</gene>
<comment type="catalytic activity">
    <reaction evidence="5">
        <text>a 2'-deoxyadenosine in DNA + S-adenosyl-L-methionine = an N(6)-methyl-2'-deoxyadenosine in DNA + S-adenosyl-L-homocysteine + H(+)</text>
        <dbReference type="Rhea" id="RHEA:15197"/>
        <dbReference type="Rhea" id="RHEA-COMP:12418"/>
        <dbReference type="Rhea" id="RHEA-COMP:12419"/>
        <dbReference type="ChEBI" id="CHEBI:15378"/>
        <dbReference type="ChEBI" id="CHEBI:57856"/>
        <dbReference type="ChEBI" id="CHEBI:59789"/>
        <dbReference type="ChEBI" id="CHEBI:90615"/>
        <dbReference type="ChEBI" id="CHEBI:90616"/>
        <dbReference type="EC" id="2.1.1.72"/>
    </reaction>
</comment>
<evidence type="ECO:0000256" key="2">
    <source>
        <dbReference type="ARBA" id="ARBA00022603"/>
    </source>
</evidence>
<sequence length="807" mass="94561">MGESVTPERITGQFYRRFRKEREKFISSIQGIDDAQERERYGVLMLNRLLFTYFLQQKGFLDGDPYYLTHQLQQARTLGEDRFYRLFLLPLFHMGFGTPAHQRATPLGTIPYLGATLFAPHPEELRPGVHIADDSFSALFTFFDTYHWRLDEAPPASEQELSPTVLGYIFEQQINQQQMGAYYTRADVTDYIARYTLIPALFERLTSALPTACDPFWQLTQRFPHRYIYATLLRAERLPGETEAEQRERQRRATDLLNALRDGLVNTIDDFVTCNLDIERFARDVIIEAPRPLIEGIYQELCSMTVLDPTCGSGAFLLAALRVLAPLYRACLYRLQGQKPDEYNILKEIITRNLYGVDMMPEAIEICRLHLYLKLLAHVRRVEDIEPLPEIAQHVHVGNALVGYTWNDALDDTASPDLQLAREYGIDPHDWPRFVAWKASHQPFHWAHVFPEVAAQGGFTAIIGNPPYVEYEQKKFPYQLRGYQTLTCANLYPCISERSAQLLAPYGRCGMILPLAAFATRNMTPFLEGFKRWFPVSWLSFYHFRPSMLFSGGKIASIPTAIYLARVRGTETRYSTRLMKWTTEQRPYLFTLLHYCRITASEDPENRHYYPKFGHACENTIMEKILQQRKIEHYIKRRSRQTRENSMYYRSAGGLYWKVFVNFPWPYHTTSNKQCDFLPEYDRNIFVALFNSSLFWWYYTVTFDTFNLKDYMLFGFRFTYPDNEGMLQELRQLCAELMENYQDHARHLRRGTTGSYTIYARKAKAIIDRIDAVLARHYGFNDEELTFLRNYDIRYRMRSESISSDPS</sequence>
<dbReference type="PANTHER" id="PTHR33841:SF1">
    <property type="entry name" value="DNA METHYLTRANSFERASE A"/>
    <property type="match status" value="1"/>
</dbReference>
<evidence type="ECO:0000313" key="7">
    <source>
        <dbReference type="EMBL" id="PZW35981.1"/>
    </source>
</evidence>
<dbReference type="AlphaFoldDB" id="A0A326UDR3"/>
<dbReference type="PANTHER" id="PTHR33841">
    <property type="entry name" value="DNA METHYLTRANSFERASE YEEA-RELATED"/>
    <property type="match status" value="1"/>
</dbReference>
<dbReference type="Pfam" id="PF07669">
    <property type="entry name" value="Eco57I"/>
    <property type="match status" value="1"/>
</dbReference>
<organism evidence="7 8">
    <name type="scientific">Thermosporothrix hazakensis</name>
    <dbReference type="NCBI Taxonomy" id="644383"/>
    <lineage>
        <taxon>Bacteria</taxon>
        <taxon>Bacillati</taxon>
        <taxon>Chloroflexota</taxon>
        <taxon>Ktedonobacteria</taxon>
        <taxon>Ktedonobacterales</taxon>
        <taxon>Thermosporotrichaceae</taxon>
        <taxon>Thermosporothrix</taxon>
    </lineage>
</organism>
<evidence type="ECO:0000256" key="3">
    <source>
        <dbReference type="ARBA" id="ARBA00022679"/>
    </source>
</evidence>
<keyword evidence="3" id="KW-0808">Transferase</keyword>
<dbReference type="EMBL" id="QKUF01000001">
    <property type="protein sequence ID" value="PZW35981.1"/>
    <property type="molecule type" value="Genomic_DNA"/>
</dbReference>